<dbReference type="GO" id="GO:0005768">
    <property type="term" value="C:endosome"/>
    <property type="evidence" value="ECO:0007669"/>
    <property type="project" value="TreeGrafter"/>
</dbReference>
<evidence type="ECO:0000256" key="4">
    <source>
        <dbReference type="ARBA" id="ARBA00022553"/>
    </source>
</evidence>
<dbReference type="PROSITE" id="PS50330">
    <property type="entry name" value="UIM"/>
    <property type="match status" value="2"/>
</dbReference>
<dbReference type="PROSITE" id="PS50942">
    <property type="entry name" value="ENTH"/>
    <property type="match status" value="1"/>
</dbReference>
<dbReference type="AlphaFoldDB" id="A0A9P6MK82"/>
<dbReference type="SMART" id="SM00273">
    <property type="entry name" value="ENTH"/>
    <property type="match status" value="1"/>
</dbReference>
<evidence type="ECO:0000256" key="5">
    <source>
        <dbReference type="ARBA" id="ARBA00023121"/>
    </source>
</evidence>
<dbReference type="GO" id="GO:0005543">
    <property type="term" value="F:phospholipid binding"/>
    <property type="evidence" value="ECO:0007669"/>
    <property type="project" value="TreeGrafter"/>
</dbReference>
<dbReference type="Proteomes" id="UP000703661">
    <property type="component" value="Unassembled WGS sequence"/>
</dbReference>
<dbReference type="GO" id="GO:0030125">
    <property type="term" value="C:clathrin vesicle coat"/>
    <property type="evidence" value="ECO:0007669"/>
    <property type="project" value="TreeGrafter"/>
</dbReference>
<dbReference type="PANTHER" id="PTHR12276">
    <property type="entry name" value="EPSIN/ENT-RELATED"/>
    <property type="match status" value="1"/>
</dbReference>
<sequence>MSTAPKYAAKSTLRSMQEFLEIMEILDKRMNDKGKNWRHVFKALTVLDYLLHVGSENVVKYARENLYIVKTLKEFQYIDEDGKDQGSNVRQKAKDITALLSDESRLKEERQSRNAMRDRMNGRAPGEATTPIYDRPGFGDDDRDLQRALEESRRMAQNENHSRNSEDDDLQKALELSKKEEQDRLKTVEKYNELSLTEDWEADNKPKNLYEQQSNVDFFGNDFGHSNNNNNNFNNNNFDAFSPTNEFGNVNGQNFLQQQQTGMNNPYLQFQQQQLQQQQLQQQQLLQQQMLQQQMQQQQQMAFMNSMNPYQQLVVPQPTGAPNVGSNNPFSAFAQKPAMTGQPLNPNGTNGFGSFNFDNNNNNNNNINSNNKNPLGELAFLQNSMATGSPTISQPTPKTPNAHDEKYASLASALANRDDGMDTFGNTGQLRIPAHHSFGLGRSATSANPFQNNTSSNNNTLIDIGDSATTLGRSNTTNPFQANSGFLSSQATGFGNNNTGFNQFSTNTNGGAFRSNTLF</sequence>
<dbReference type="Gene3D" id="1.25.40.90">
    <property type="match status" value="1"/>
</dbReference>
<comment type="caution">
    <text evidence="8">The sequence shown here is derived from an EMBL/GenBank/DDBJ whole genome shotgun (WGS) entry which is preliminary data.</text>
</comment>
<dbReference type="InterPro" id="IPR008942">
    <property type="entry name" value="ENTH_VHS"/>
</dbReference>
<dbReference type="SUPFAM" id="SSF48464">
    <property type="entry name" value="ENTH/VHS domain"/>
    <property type="match status" value="1"/>
</dbReference>
<evidence type="ECO:0000259" key="7">
    <source>
        <dbReference type="PROSITE" id="PS50942"/>
    </source>
</evidence>
<dbReference type="GO" id="GO:0006897">
    <property type="term" value="P:endocytosis"/>
    <property type="evidence" value="ECO:0007669"/>
    <property type="project" value="TreeGrafter"/>
</dbReference>
<dbReference type="PANTHER" id="PTHR12276:SF110">
    <property type="entry name" value="EPSIN-1-RELATED"/>
    <property type="match status" value="1"/>
</dbReference>
<dbReference type="Pfam" id="PF01417">
    <property type="entry name" value="ENTH"/>
    <property type="match status" value="1"/>
</dbReference>
<comment type="subcellular location">
    <subcellularLocation>
        <location evidence="1">Cytoplasm</location>
    </subcellularLocation>
</comment>
<evidence type="ECO:0000256" key="1">
    <source>
        <dbReference type="ARBA" id="ARBA00004496"/>
    </source>
</evidence>
<keyword evidence="4" id="KW-0597">Phosphoprotein</keyword>
<accession>A0A9P6MK82</accession>
<organism evidence="8 9">
    <name type="scientific">Entomortierella chlamydospora</name>
    <dbReference type="NCBI Taxonomy" id="101097"/>
    <lineage>
        <taxon>Eukaryota</taxon>
        <taxon>Fungi</taxon>
        <taxon>Fungi incertae sedis</taxon>
        <taxon>Mucoromycota</taxon>
        <taxon>Mortierellomycotina</taxon>
        <taxon>Mortierellomycetes</taxon>
        <taxon>Mortierellales</taxon>
        <taxon>Mortierellaceae</taxon>
        <taxon>Entomortierella</taxon>
    </lineage>
</organism>
<feature type="region of interest" description="Disordered" evidence="6">
    <location>
        <begin position="103"/>
        <end position="143"/>
    </location>
</feature>
<name>A0A9P6MK82_9FUNG</name>
<reference evidence="8" key="1">
    <citation type="journal article" date="2020" name="Fungal Divers.">
        <title>Resolving the Mortierellaceae phylogeny through synthesis of multi-gene phylogenetics and phylogenomics.</title>
        <authorList>
            <person name="Vandepol N."/>
            <person name="Liber J."/>
            <person name="Desiro A."/>
            <person name="Na H."/>
            <person name="Kennedy M."/>
            <person name="Barry K."/>
            <person name="Grigoriev I.V."/>
            <person name="Miller A.N."/>
            <person name="O'Donnell K."/>
            <person name="Stajich J.E."/>
            <person name="Bonito G."/>
        </authorList>
    </citation>
    <scope>NUCLEOTIDE SEQUENCE</scope>
    <source>
        <strain evidence="8">NRRL 2769</strain>
    </source>
</reference>
<comment type="similarity">
    <text evidence="2">Belongs to the epsin family.</text>
</comment>
<dbReference type="GO" id="GO:0007015">
    <property type="term" value="P:actin filament organization"/>
    <property type="evidence" value="ECO:0007669"/>
    <property type="project" value="TreeGrafter"/>
</dbReference>
<dbReference type="GO" id="GO:0005886">
    <property type="term" value="C:plasma membrane"/>
    <property type="evidence" value="ECO:0007669"/>
    <property type="project" value="TreeGrafter"/>
</dbReference>
<evidence type="ECO:0000256" key="2">
    <source>
        <dbReference type="ARBA" id="ARBA00010130"/>
    </source>
</evidence>
<dbReference type="InterPro" id="IPR003903">
    <property type="entry name" value="UIM_dom"/>
</dbReference>
<dbReference type="OrthoDB" id="4033880at2759"/>
<dbReference type="InterPro" id="IPR013809">
    <property type="entry name" value="ENTH"/>
</dbReference>
<feature type="compositionally biased region" description="Basic and acidic residues" evidence="6">
    <location>
        <begin position="103"/>
        <end position="121"/>
    </location>
</feature>
<keyword evidence="9" id="KW-1185">Reference proteome</keyword>
<evidence type="ECO:0000256" key="3">
    <source>
        <dbReference type="ARBA" id="ARBA00022490"/>
    </source>
</evidence>
<dbReference type="SMART" id="SM00726">
    <property type="entry name" value="UIM"/>
    <property type="match status" value="2"/>
</dbReference>
<keyword evidence="5" id="KW-0446">Lipid-binding</keyword>
<evidence type="ECO:0000256" key="6">
    <source>
        <dbReference type="SAM" id="MobiDB-lite"/>
    </source>
</evidence>
<dbReference type="GO" id="GO:0030276">
    <property type="term" value="F:clathrin binding"/>
    <property type="evidence" value="ECO:0007669"/>
    <property type="project" value="TreeGrafter"/>
</dbReference>
<evidence type="ECO:0000313" key="8">
    <source>
        <dbReference type="EMBL" id="KAG0005319.1"/>
    </source>
</evidence>
<evidence type="ECO:0000313" key="9">
    <source>
        <dbReference type="Proteomes" id="UP000703661"/>
    </source>
</evidence>
<keyword evidence="3" id="KW-0963">Cytoplasm</keyword>
<protein>
    <recommendedName>
        <fullName evidence="7">ENTH domain-containing protein</fullName>
    </recommendedName>
</protein>
<feature type="domain" description="ENTH" evidence="7">
    <location>
        <begin position="1"/>
        <end position="110"/>
    </location>
</feature>
<proteinExistence type="inferred from homology"/>
<gene>
    <name evidence="8" type="ORF">BGZ80_005462</name>
</gene>
<dbReference type="EMBL" id="JAAAID010002694">
    <property type="protein sequence ID" value="KAG0005319.1"/>
    <property type="molecule type" value="Genomic_DNA"/>
</dbReference>